<name>A0A919MII1_9ACTN</name>
<keyword evidence="4" id="KW-1185">Reference proteome</keyword>
<dbReference type="PANTHER" id="PTHR43244">
    <property type="match status" value="1"/>
</dbReference>
<dbReference type="InterPro" id="IPR036661">
    <property type="entry name" value="Luciferase-like_sf"/>
</dbReference>
<dbReference type="PANTHER" id="PTHR43244:SF1">
    <property type="entry name" value="5,10-METHYLENETETRAHYDROMETHANOPTERIN REDUCTASE"/>
    <property type="match status" value="1"/>
</dbReference>
<feature type="domain" description="Luciferase-like" evidence="2">
    <location>
        <begin position="12"/>
        <end position="310"/>
    </location>
</feature>
<keyword evidence="1" id="KW-0560">Oxidoreductase</keyword>
<dbReference type="SUPFAM" id="SSF51679">
    <property type="entry name" value="Bacterial luciferase-like"/>
    <property type="match status" value="1"/>
</dbReference>
<reference evidence="3" key="1">
    <citation type="submission" date="2021-01" db="EMBL/GenBank/DDBJ databases">
        <title>Whole genome shotgun sequence of Actinoplanes ferrugineus NBRC 15555.</title>
        <authorList>
            <person name="Komaki H."/>
            <person name="Tamura T."/>
        </authorList>
    </citation>
    <scope>NUCLEOTIDE SEQUENCE</scope>
    <source>
        <strain evidence="3">NBRC 15555</strain>
    </source>
</reference>
<evidence type="ECO:0000313" key="4">
    <source>
        <dbReference type="Proteomes" id="UP000598174"/>
    </source>
</evidence>
<dbReference type="Pfam" id="PF00296">
    <property type="entry name" value="Bac_luciferase"/>
    <property type="match status" value="1"/>
</dbReference>
<dbReference type="InterPro" id="IPR050564">
    <property type="entry name" value="F420-G6PD/mer"/>
</dbReference>
<dbReference type="GO" id="GO:0016705">
    <property type="term" value="F:oxidoreductase activity, acting on paired donors, with incorporation or reduction of molecular oxygen"/>
    <property type="evidence" value="ECO:0007669"/>
    <property type="project" value="InterPro"/>
</dbReference>
<dbReference type="Proteomes" id="UP000598174">
    <property type="component" value="Unassembled WGS sequence"/>
</dbReference>
<accession>A0A919MII1</accession>
<gene>
    <name evidence="3" type="primary">hmd_4</name>
    <name evidence="3" type="ORF">Afe05nite_55500</name>
</gene>
<comment type="caution">
    <text evidence="3">The sequence shown here is derived from an EMBL/GenBank/DDBJ whole genome shotgun (WGS) entry which is preliminary data.</text>
</comment>
<sequence>MRLAVNVPQQGAGEAVEEAERLGYEIAFVPEGYRSDAASLLGYIAARTTRIHLAAGVFQMPGRTPVMTAMTTAMLDGLSGGRFRIGLGSANAHVMEGWHGAPFDRPLGRTREYVAILRAALAGKPVVHLGEHFRIPLPGGRGEPFRLPGRLINPDIPIYLAAVGPRALELAGEIADGWFGVFCSPDRITEALGRIRAGAARSGRGLAGFEVIPSVPIVVGADPAVCADAIRNYVARFVSLGDRAHNFYYAFLEKSGHGAAAATIWQRFRDGDLDGAAAAVPFDFLDATALLGPPDRIADRLAAYAAAGVTTIALSPFAADPQQRLEALRVAAAASAALSPLTTKERHVH</sequence>
<dbReference type="RefSeq" id="WP_203820150.1">
    <property type="nucleotide sequence ID" value="NZ_BAAABP010000002.1"/>
</dbReference>
<evidence type="ECO:0000259" key="2">
    <source>
        <dbReference type="Pfam" id="PF00296"/>
    </source>
</evidence>
<dbReference type="CDD" id="cd01097">
    <property type="entry name" value="Tetrahydromethanopterin_reductase"/>
    <property type="match status" value="1"/>
</dbReference>
<evidence type="ECO:0000313" key="3">
    <source>
        <dbReference type="EMBL" id="GIE13710.1"/>
    </source>
</evidence>
<dbReference type="InterPro" id="IPR011251">
    <property type="entry name" value="Luciferase-like_dom"/>
</dbReference>
<evidence type="ECO:0000256" key="1">
    <source>
        <dbReference type="ARBA" id="ARBA00023002"/>
    </source>
</evidence>
<dbReference type="EMBL" id="BOMM01000050">
    <property type="protein sequence ID" value="GIE13710.1"/>
    <property type="molecule type" value="Genomic_DNA"/>
</dbReference>
<organism evidence="3 4">
    <name type="scientific">Paractinoplanes ferrugineus</name>
    <dbReference type="NCBI Taxonomy" id="113564"/>
    <lineage>
        <taxon>Bacteria</taxon>
        <taxon>Bacillati</taxon>
        <taxon>Actinomycetota</taxon>
        <taxon>Actinomycetes</taxon>
        <taxon>Micromonosporales</taxon>
        <taxon>Micromonosporaceae</taxon>
        <taxon>Paractinoplanes</taxon>
    </lineage>
</organism>
<dbReference type="Gene3D" id="3.20.20.30">
    <property type="entry name" value="Luciferase-like domain"/>
    <property type="match status" value="1"/>
</dbReference>
<protein>
    <submittedName>
        <fullName evidence="3">LLM class F420-dependent oxidoreductase</fullName>
    </submittedName>
</protein>
<proteinExistence type="predicted"/>
<dbReference type="AlphaFoldDB" id="A0A919MII1"/>